<organism evidence="2 3">
    <name type="scientific">Favolaschia claudopus</name>
    <dbReference type="NCBI Taxonomy" id="2862362"/>
    <lineage>
        <taxon>Eukaryota</taxon>
        <taxon>Fungi</taxon>
        <taxon>Dikarya</taxon>
        <taxon>Basidiomycota</taxon>
        <taxon>Agaricomycotina</taxon>
        <taxon>Agaricomycetes</taxon>
        <taxon>Agaricomycetidae</taxon>
        <taxon>Agaricales</taxon>
        <taxon>Marasmiineae</taxon>
        <taxon>Mycenaceae</taxon>
        <taxon>Favolaschia</taxon>
    </lineage>
</organism>
<feature type="coiled-coil region" evidence="1">
    <location>
        <begin position="38"/>
        <end position="65"/>
    </location>
</feature>
<evidence type="ECO:0000313" key="3">
    <source>
        <dbReference type="Proteomes" id="UP001362999"/>
    </source>
</evidence>
<keyword evidence="1" id="KW-0175">Coiled coil</keyword>
<dbReference type="Proteomes" id="UP001362999">
    <property type="component" value="Unassembled WGS sequence"/>
</dbReference>
<dbReference type="InterPro" id="IPR032675">
    <property type="entry name" value="LRR_dom_sf"/>
</dbReference>
<dbReference type="Gene3D" id="3.80.10.10">
    <property type="entry name" value="Ribonuclease Inhibitor"/>
    <property type="match status" value="1"/>
</dbReference>
<proteinExistence type="predicted"/>
<protein>
    <recommendedName>
        <fullName evidence="4">F-box domain-containing protein</fullName>
    </recommendedName>
</protein>
<evidence type="ECO:0008006" key="4">
    <source>
        <dbReference type="Google" id="ProtNLM"/>
    </source>
</evidence>
<gene>
    <name evidence="2" type="ORF">R3P38DRAFT_2979301</name>
</gene>
<dbReference type="EMBL" id="JAWWNJ010000045">
    <property type="protein sequence ID" value="KAK7018921.1"/>
    <property type="molecule type" value="Genomic_DNA"/>
</dbReference>
<name>A0AAW0AZ46_9AGAR</name>
<reference evidence="2 3" key="1">
    <citation type="journal article" date="2024" name="J Genomics">
        <title>Draft genome sequencing and assembly of Favolaschia claudopus CIRM-BRFM 2984 isolated from oak limbs.</title>
        <authorList>
            <person name="Navarro D."/>
            <person name="Drula E."/>
            <person name="Chaduli D."/>
            <person name="Cazenave R."/>
            <person name="Ahrendt S."/>
            <person name="Wang J."/>
            <person name="Lipzen A."/>
            <person name="Daum C."/>
            <person name="Barry K."/>
            <person name="Grigoriev I.V."/>
            <person name="Favel A."/>
            <person name="Rosso M.N."/>
            <person name="Martin F."/>
        </authorList>
    </citation>
    <scope>NUCLEOTIDE SEQUENCE [LARGE SCALE GENOMIC DNA]</scope>
    <source>
        <strain evidence="2 3">CIRM-BRFM 2984</strain>
    </source>
</reference>
<dbReference type="Gene3D" id="1.20.1280.50">
    <property type="match status" value="1"/>
</dbReference>
<evidence type="ECO:0000256" key="1">
    <source>
        <dbReference type="SAM" id="Coils"/>
    </source>
</evidence>
<comment type="caution">
    <text evidence="2">The sequence shown here is derived from an EMBL/GenBank/DDBJ whole genome shotgun (WGS) entry which is preliminary data.</text>
</comment>
<keyword evidence="3" id="KW-1185">Reference proteome</keyword>
<accession>A0AAW0AZ46</accession>
<evidence type="ECO:0000313" key="2">
    <source>
        <dbReference type="EMBL" id="KAK7018921.1"/>
    </source>
</evidence>
<dbReference type="AlphaFoldDB" id="A0AAW0AZ46"/>
<dbReference type="SUPFAM" id="SSF52058">
    <property type="entry name" value="L domain-like"/>
    <property type="match status" value="1"/>
</dbReference>
<sequence>MALTLSYSALLPDAATRAHIRGLLRTNAPVPDVLPFNLYALSHELARYDSEIARLEAQMDHLKKRRAAVHEFRAECISLLSPVRRLPAEILVKIFALCMSGFDRPFHDHFNEPSNFDVEMARLARAPLLRLSSVCAMWHALALGTPTLWNVIQVDSFVWERQSDTKPSQDWGTILLTRAIERSGSSPLSVMIVGDLKGMENPFKLLVAQSARWKVFTLWTMQDVIPMFANALEGTFPLLEDARINTYSYEFKDVQTIHPGFSRAPSLRNVELVPHVLPKIALPPLEQLRTFRCLWVQPDDFGDCVSFMARCPPSLVFRLHVNSNSWTTADMVKGNIRSIPRTSSDITSLSIEIEDVGVKRVVRRQATPHIFSKLVLPRLNELRVELVSDDHRRASHEPCVPWPHLEFQELSSRSSFNQSLRILDLSHVSISEAHLIECLAGLSSLEQLSVSDYKFIMDEDGVAQMLISDNLFRALTLSSCDGDDSPSGLVPRLCTLKCETRMVFRDESFLAFLLSRAHVGPFSCDLYVEYWQITRTLQPSTIATIDELRSRQNLVFRVITPPR</sequence>